<dbReference type="SUPFAM" id="SSF140657">
    <property type="entry name" value="Hyaluronidase post-catalytic domain-like"/>
    <property type="match status" value="1"/>
</dbReference>
<comment type="caution">
    <text evidence="5">The sequence shown here is derived from an EMBL/GenBank/DDBJ whole genome shotgun (WGS) entry which is preliminary data.</text>
</comment>
<dbReference type="Gene3D" id="1.20.58.460">
    <property type="entry name" value="Hyaluronidase post-catalytic domain-like"/>
    <property type="match status" value="1"/>
</dbReference>
<dbReference type="InterPro" id="IPR051822">
    <property type="entry name" value="Glycosyl_Hydrolase_84"/>
</dbReference>
<dbReference type="Proteomes" id="UP000481583">
    <property type="component" value="Unassembled WGS sequence"/>
</dbReference>
<accession>A0A6G4UF34</accession>
<evidence type="ECO:0000313" key="6">
    <source>
        <dbReference type="Proteomes" id="UP000481583"/>
    </source>
</evidence>
<comment type="similarity">
    <text evidence="3">Belongs to the glycosyl hydrolase 84 family.</text>
</comment>
<feature type="non-terminal residue" evidence="5">
    <location>
        <position position="499"/>
    </location>
</feature>
<name>A0A6G4UF34_9ACTN</name>
<dbReference type="InterPro" id="IPR049019">
    <property type="entry name" value="NagJ-like_helical"/>
</dbReference>
<dbReference type="PANTHER" id="PTHR13170:SF16">
    <property type="entry name" value="PROTEIN O-GLCNACASE"/>
    <property type="match status" value="1"/>
</dbReference>
<organism evidence="5 6">
    <name type="scientific">Streptomyces coryli</name>
    <dbReference type="NCBI Taxonomy" id="1128680"/>
    <lineage>
        <taxon>Bacteria</taxon>
        <taxon>Bacillati</taxon>
        <taxon>Actinomycetota</taxon>
        <taxon>Actinomycetes</taxon>
        <taxon>Kitasatosporales</taxon>
        <taxon>Streptomycetaceae</taxon>
        <taxon>Streptomyces</taxon>
    </lineage>
</organism>
<dbReference type="PROSITE" id="PS52009">
    <property type="entry name" value="GH84"/>
    <property type="match status" value="1"/>
</dbReference>
<dbReference type="RefSeq" id="WP_206314892.1">
    <property type="nucleotide sequence ID" value="NZ_JAAKZV010000519.1"/>
</dbReference>
<evidence type="ECO:0000259" key="4">
    <source>
        <dbReference type="PROSITE" id="PS52009"/>
    </source>
</evidence>
<dbReference type="InterPro" id="IPR017853">
    <property type="entry name" value="GH"/>
</dbReference>
<dbReference type="PANTHER" id="PTHR13170">
    <property type="entry name" value="O-GLCNACASE"/>
    <property type="match status" value="1"/>
</dbReference>
<dbReference type="GO" id="GO:0015929">
    <property type="term" value="F:hexosaminidase activity"/>
    <property type="evidence" value="ECO:0007669"/>
    <property type="project" value="UniProtKB-ARBA"/>
</dbReference>
<evidence type="ECO:0000256" key="3">
    <source>
        <dbReference type="PROSITE-ProRule" id="PRU01353"/>
    </source>
</evidence>
<feature type="active site" description="Proton donor" evidence="3">
    <location>
        <position position="191"/>
    </location>
</feature>
<gene>
    <name evidence="5" type="ORF">G5C51_41895</name>
</gene>
<dbReference type="GO" id="GO:1901135">
    <property type="term" value="P:carbohydrate derivative metabolic process"/>
    <property type="evidence" value="ECO:0007669"/>
    <property type="project" value="UniProtKB-ARBA"/>
</dbReference>
<dbReference type="Gene3D" id="3.20.20.80">
    <property type="entry name" value="Glycosidases"/>
    <property type="match status" value="1"/>
</dbReference>
<sequence>RHTWTGEDDERNPNWERSYAQVKKNILHAFVETYSLSLQQTLRQLASAAGSAPGGDGRSAGRELPALAVRDWPGTAVRGVTEGFYGEPWTQSQRLDQLDFLGRTKQNRYLYAPGYDPYRQARWRDPYPAGQRADFRELAARARANHVTLAWAVQPGQRFCFSSERDRRDLLRKVDAMWALGVRAFQLQLQDVSYSEWHCGADREEFGEGPKAAAEAQARTANALAAHLAERHPSAAPLSLMPTEFYQEGSTAYRKALAAALHDRVEVVWSGVGVVPRTITGGEFAAAEKTFRHPLLTQDNYPINDYADDRVFLGPYQGREPAVAIRSAAVLSNAMQQPLASRIPLFTAADYAWNPRGYDAQASWRAAVDDLAGGSGKSRAALRTLAANSVSSVLGAEESAYLRPRLAELWRAYESRDGKALARAAERLRPEFRAMRTARADLASVADGALAAEVRPWLTQLARYGEAGERSVDLLLAQARDDGAGAWRARAELERVRVE</sequence>
<evidence type="ECO:0000256" key="2">
    <source>
        <dbReference type="ARBA" id="ARBA00023295"/>
    </source>
</evidence>
<evidence type="ECO:0000313" key="5">
    <source>
        <dbReference type="EMBL" id="NGN70422.1"/>
    </source>
</evidence>
<protein>
    <submittedName>
        <fullName evidence="5">Hyaluronidase</fullName>
    </submittedName>
</protein>
<evidence type="ECO:0000256" key="1">
    <source>
        <dbReference type="ARBA" id="ARBA00022801"/>
    </source>
</evidence>
<dbReference type="InterPro" id="IPR011496">
    <property type="entry name" value="O-GlcNAcase_cat"/>
</dbReference>
<dbReference type="Pfam" id="PF07555">
    <property type="entry name" value="NAGidase"/>
    <property type="match status" value="1"/>
</dbReference>
<dbReference type="EMBL" id="JAAKZV010000519">
    <property type="protein sequence ID" value="NGN70422.1"/>
    <property type="molecule type" value="Genomic_DNA"/>
</dbReference>
<dbReference type="SUPFAM" id="SSF51445">
    <property type="entry name" value="(Trans)glycosidases"/>
    <property type="match status" value="1"/>
</dbReference>
<keyword evidence="2 3" id="KW-0326">Glycosidase</keyword>
<dbReference type="Pfam" id="PF21774">
    <property type="entry name" value="NagJ_C"/>
    <property type="match status" value="1"/>
</dbReference>
<feature type="domain" description="GH84" evidence="4">
    <location>
        <begin position="76"/>
        <end position="356"/>
    </location>
</feature>
<feature type="non-terminal residue" evidence="5">
    <location>
        <position position="1"/>
    </location>
</feature>
<dbReference type="AlphaFoldDB" id="A0A6G4UF34"/>
<proteinExistence type="inferred from homology"/>
<keyword evidence="6" id="KW-1185">Reference proteome</keyword>
<keyword evidence="1 3" id="KW-0378">Hydrolase</keyword>
<reference evidence="5 6" key="1">
    <citation type="submission" date="2020-02" db="EMBL/GenBank/DDBJ databases">
        <title>Whole-genome analyses of novel actinobacteria.</title>
        <authorList>
            <person name="Sahin N."/>
        </authorList>
    </citation>
    <scope>NUCLEOTIDE SEQUENCE [LARGE SCALE GENOMIC DNA]</scope>
    <source>
        <strain evidence="5 6">A7024</strain>
    </source>
</reference>